<organism evidence="1 2">
    <name type="scientific">Acinetobacter proteolyticus</name>
    <dbReference type="NCBI Taxonomy" id="1776741"/>
    <lineage>
        <taxon>Bacteria</taxon>
        <taxon>Pseudomonadati</taxon>
        <taxon>Pseudomonadota</taxon>
        <taxon>Gammaproteobacteria</taxon>
        <taxon>Moraxellales</taxon>
        <taxon>Moraxellaceae</taxon>
        <taxon>Acinetobacter</taxon>
    </lineage>
</organism>
<dbReference type="Proteomes" id="UP000430404">
    <property type="component" value="Unassembled WGS sequence"/>
</dbReference>
<dbReference type="AlphaFoldDB" id="A0A653K3I4"/>
<sequence length="67" mass="7662">MYETVELPSKLFLAICGEDVLWFEEHPTTPNTKIGNKIFFISNSGFYKNKTKTTTGVVLVNFDYLPI</sequence>
<accession>A0A653K3I4</accession>
<evidence type="ECO:0000313" key="1">
    <source>
        <dbReference type="EMBL" id="VXA55302.1"/>
    </source>
</evidence>
<gene>
    <name evidence="1" type="ORF">ACI8B_210099</name>
</gene>
<name>A0A653K3I4_9GAMM</name>
<proteinExistence type="predicted"/>
<protein>
    <submittedName>
        <fullName evidence="1">Uncharacterized protein</fullName>
    </submittedName>
</protein>
<reference evidence="1 2" key="1">
    <citation type="submission" date="2019-10" db="EMBL/GenBank/DDBJ databases">
        <authorList>
            <person name="Karimi E."/>
        </authorList>
    </citation>
    <scope>NUCLEOTIDE SEQUENCE [LARGE SCALE GENOMIC DNA]</scope>
    <source>
        <strain evidence="1">Acinetobacter sp. 8BE</strain>
    </source>
</reference>
<dbReference type="EMBL" id="CABWKZ010000014">
    <property type="protein sequence ID" value="VXA55302.1"/>
    <property type="molecule type" value="Genomic_DNA"/>
</dbReference>
<evidence type="ECO:0000313" key="2">
    <source>
        <dbReference type="Proteomes" id="UP000430404"/>
    </source>
</evidence>